<dbReference type="GO" id="GO:0140284">
    <property type="term" value="C:endoplasmic reticulum-endosome membrane contact site"/>
    <property type="evidence" value="ECO:0007669"/>
    <property type="project" value="TreeGrafter"/>
</dbReference>
<proteinExistence type="predicted"/>
<keyword evidence="2" id="KW-1185">Reference proteome</keyword>
<evidence type="ECO:0008006" key="3">
    <source>
        <dbReference type="Google" id="ProtNLM"/>
    </source>
</evidence>
<dbReference type="Gene3D" id="3.40.525.10">
    <property type="entry name" value="CRAL-TRIO lipid binding domain"/>
    <property type="match status" value="1"/>
</dbReference>
<comment type="caution">
    <text evidence="1">The sequence shown here is derived from an EMBL/GenBank/DDBJ whole genome shotgun (WGS) entry which is preliminary data.</text>
</comment>
<gene>
    <name evidence="1" type="ORF">LSH36_197g01032</name>
</gene>
<sequence>MELTEEQVTAKLPEFRAAVEGKYKDLKDDSFPAELKEREFLFWKGVNNKGEKILQFKVLKHKKGALVEEVKRYIAYVLDCHQKASPGIRMVLIFNFNGAGVTNMIACLSLYLTGCETFWKIIQSWLSDDQKKKIIMVKKKEITKYINEGELEQLML</sequence>
<dbReference type="PANTHER" id="PTHR46384">
    <property type="entry name" value="MOTILE SPERM DOMAIN-CONTAINING PROTEIN 2"/>
    <property type="match status" value="1"/>
</dbReference>
<dbReference type="InterPro" id="IPR036865">
    <property type="entry name" value="CRAL-TRIO_dom_sf"/>
</dbReference>
<dbReference type="GO" id="GO:0012505">
    <property type="term" value="C:endomembrane system"/>
    <property type="evidence" value="ECO:0007669"/>
    <property type="project" value="TreeGrafter"/>
</dbReference>
<organism evidence="1 2">
    <name type="scientific">Paralvinella palmiformis</name>
    <dbReference type="NCBI Taxonomy" id="53620"/>
    <lineage>
        <taxon>Eukaryota</taxon>
        <taxon>Metazoa</taxon>
        <taxon>Spiralia</taxon>
        <taxon>Lophotrochozoa</taxon>
        <taxon>Annelida</taxon>
        <taxon>Polychaeta</taxon>
        <taxon>Sedentaria</taxon>
        <taxon>Canalipalpata</taxon>
        <taxon>Terebellida</taxon>
        <taxon>Terebelliformia</taxon>
        <taxon>Alvinellidae</taxon>
        <taxon>Paralvinella</taxon>
    </lineage>
</organism>
<evidence type="ECO:0000313" key="1">
    <source>
        <dbReference type="EMBL" id="KAK2157132.1"/>
    </source>
</evidence>
<name>A0AAD9N4U3_9ANNE</name>
<dbReference type="AlphaFoldDB" id="A0AAD9N4U3"/>
<dbReference type="PANTHER" id="PTHR46384:SF1">
    <property type="entry name" value="MOTILE SPERM DOMAIN-CONTAINING PROTEIN 2"/>
    <property type="match status" value="1"/>
</dbReference>
<dbReference type="EMBL" id="JAODUP010000197">
    <property type="protein sequence ID" value="KAK2157132.1"/>
    <property type="molecule type" value="Genomic_DNA"/>
</dbReference>
<dbReference type="Proteomes" id="UP001208570">
    <property type="component" value="Unassembled WGS sequence"/>
</dbReference>
<accession>A0AAD9N4U3</accession>
<protein>
    <recommendedName>
        <fullName evidence="3">CRAL-TRIO domain-containing protein</fullName>
    </recommendedName>
</protein>
<dbReference type="SUPFAM" id="SSF52087">
    <property type="entry name" value="CRAL/TRIO domain"/>
    <property type="match status" value="1"/>
</dbReference>
<reference evidence="1" key="1">
    <citation type="journal article" date="2023" name="Mol. Biol. Evol.">
        <title>Third-Generation Sequencing Reveals the Adaptive Role of the Epigenome in Three Deep-Sea Polychaetes.</title>
        <authorList>
            <person name="Perez M."/>
            <person name="Aroh O."/>
            <person name="Sun Y."/>
            <person name="Lan Y."/>
            <person name="Juniper S.K."/>
            <person name="Young C.R."/>
            <person name="Angers B."/>
            <person name="Qian P.Y."/>
        </authorList>
    </citation>
    <scope>NUCLEOTIDE SEQUENCE</scope>
    <source>
        <strain evidence="1">P08H-3</strain>
    </source>
</reference>
<evidence type="ECO:0000313" key="2">
    <source>
        <dbReference type="Proteomes" id="UP001208570"/>
    </source>
</evidence>
<dbReference type="InterPro" id="IPR053012">
    <property type="entry name" value="ER-organelle_contact"/>
</dbReference>